<keyword evidence="2" id="KW-1185">Reference proteome</keyword>
<evidence type="ECO:0000313" key="1">
    <source>
        <dbReference type="EMBL" id="STZ28282.1"/>
    </source>
</evidence>
<evidence type="ECO:0000313" key="2">
    <source>
        <dbReference type="Proteomes" id="UP000255024"/>
    </source>
</evidence>
<organism evidence="1 2">
    <name type="scientific">Myroides odoratus</name>
    <name type="common">Flavobacterium odoratum</name>
    <dbReference type="NCBI Taxonomy" id="256"/>
    <lineage>
        <taxon>Bacteria</taxon>
        <taxon>Pseudomonadati</taxon>
        <taxon>Bacteroidota</taxon>
        <taxon>Flavobacteriia</taxon>
        <taxon>Flavobacteriales</taxon>
        <taxon>Flavobacteriaceae</taxon>
        <taxon>Myroides</taxon>
    </lineage>
</organism>
<gene>
    <name evidence="1" type="ORF">NCTC11179_01824</name>
</gene>
<protein>
    <submittedName>
        <fullName evidence="1">Uncharacterized protein</fullName>
    </submittedName>
</protein>
<name>A0A378RML0_MYROD</name>
<accession>A0A378RML0</accession>
<proteinExistence type="predicted"/>
<reference evidence="1 2" key="1">
    <citation type="submission" date="2018-06" db="EMBL/GenBank/DDBJ databases">
        <authorList>
            <consortium name="Pathogen Informatics"/>
            <person name="Doyle S."/>
        </authorList>
    </citation>
    <scope>NUCLEOTIDE SEQUENCE [LARGE SCALE GENOMIC DNA]</scope>
    <source>
        <strain evidence="1 2">NCTC11179</strain>
    </source>
</reference>
<dbReference type="Proteomes" id="UP000255024">
    <property type="component" value="Unassembled WGS sequence"/>
</dbReference>
<dbReference type="EMBL" id="UGQL01000001">
    <property type="protein sequence ID" value="STZ28282.1"/>
    <property type="molecule type" value="Genomic_DNA"/>
</dbReference>
<sequence length="40" mass="4806">MTIHNDICRFLAKKHNVIKKRIDPLTPFYIIAHKKGFYYA</sequence>
<dbReference type="AlphaFoldDB" id="A0A378RML0"/>